<dbReference type="Pfam" id="PF11951">
    <property type="entry name" value="Fungal_trans_2"/>
    <property type="match status" value="1"/>
</dbReference>
<evidence type="ECO:0000256" key="1">
    <source>
        <dbReference type="ARBA" id="ARBA00004123"/>
    </source>
</evidence>
<proteinExistence type="predicted"/>
<evidence type="ECO:0000256" key="3">
    <source>
        <dbReference type="SAM" id="MobiDB-lite"/>
    </source>
</evidence>
<feature type="compositionally biased region" description="Polar residues" evidence="3">
    <location>
        <begin position="124"/>
        <end position="141"/>
    </location>
</feature>
<comment type="subcellular location">
    <subcellularLocation>
        <location evidence="1">Nucleus</location>
    </subcellularLocation>
</comment>
<dbReference type="PANTHER" id="PTHR37534:SF10">
    <property type="entry name" value="ZN(II)2CYS6 TRANSCRIPTION FACTOR (EUROFUNG)"/>
    <property type="match status" value="1"/>
</dbReference>
<feature type="region of interest" description="Disordered" evidence="3">
    <location>
        <begin position="102"/>
        <end position="188"/>
    </location>
</feature>
<evidence type="ECO:0000313" key="4">
    <source>
        <dbReference type="EMBL" id="KAF4126731.1"/>
    </source>
</evidence>
<reference evidence="4" key="1">
    <citation type="submission" date="2020-03" db="EMBL/GenBank/DDBJ databases">
        <title>Site-based positive gene gene selection in Geosmithia morbida across the United States reveals a broad range of putative effectors and factors for local host and environmental adapation.</title>
        <authorList>
            <person name="Onufrak A."/>
            <person name="Murdoch R.W."/>
            <person name="Gazis R."/>
            <person name="Huff M."/>
            <person name="Staton M."/>
            <person name="Klingeman W."/>
            <person name="Hadziabdic D."/>
        </authorList>
    </citation>
    <scope>NUCLEOTIDE SEQUENCE</scope>
    <source>
        <strain evidence="4">1262</strain>
    </source>
</reference>
<sequence>MSDPYQHFLSSMSAAGPQQVVKSQEMRPLTPQGAYTPAEGPLLDELNPQPSVYFQDAKPGDSKTTASRKKPSLTNPAVDAVKHRRTRSGCFTCRGRRVKKESTVKWEKTSSLSSGGDYEEQQDEQPTQGLYGSSESRSDANGGSAPNGRASTCTVTPSNQISTPGIGPQALSQDDNRSSPSSSTGTSTIFATVPYDPLEFPTAADGKPDFSHLPPDYQRHLAWYDENVTYHHYGLPHDLEGFFSIILPRMALQNEALLNAVVGFSAYQTTVQNPNGKLQDFLTYYNKAVQILLEILRKREKHGVTTLVAILQIAQIEEYLGDWVNIMGHQRAAHEMFTSLFTPENSMETPVGRMCLSWYARFDAYICFRASFPSGLCAEYFEAMGAYYRKQLKLWPGDLGLLIADRNASLRWISRSQTVLYARRNRGQISQEDFIKEHERHTQLLQHSRDNWDSRLSDPAYLVTDFEGRQPDPDDIGNPYEPGIVFKPPLFTTTLAVSEWHAVMIMHLVYMLPIRPRETLAQISGHAQVVCRYFSAMKRWPHCPKGYLLQQHAVMQAAAPFLPKDEKHSMWIRRQSAFCESKGFIRPYTQRVKMAGFLRDPSCVKWWLPNEEGFTPILRRLREFSEERNAIALTAQQESVKEVPHFSDEVAKLSLED</sequence>
<feature type="region of interest" description="Disordered" evidence="3">
    <location>
        <begin position="1"/>
        <end position="87"/>
    </location>
</feature>
<dbReference type="AlphaFoldDB" id="A0A9P4Z3A5"/>
<accession>A0A9P4Z3A5</accession>
<dbReference type="OrthoDB" id="5278208at2759"/>
<dbReference type="GO" id="GO:0005634">
    <property type="term" value="C:nucleus"/>
    <property type="evidence" value="ECO:0007669"/>
    <property type="project" value="UniProtKB-SubCell"/>
</dbReference>
<comment type="caution">
    <text evidence="4">The sequence shown here is derived from an EMBL/GenBank/DDBJ whole genome shotgun (WGS) entry which is preliminary data.</text>
</comment>
<dbReference type="GO" id="GO:0045944">
    <property type="term" value="P:positive regulation of transcription by RNA polymerase II"/>
    <property type="evidence" value="ECO:0007669"/>
    <property type="project" value="TreeGrafter"/>
</dbReference>
<dbReference type="RefSeq" id="XP_035325383.1">
    <property type="nucleotide sequence ID" value="XM_035462453.1"/>
</dbReference>
<keyword evidence="5" id="KW-1185">Reference proteome</keyword>
<dbReference type="InterPro" id="IPR021858">
    <property type="entry name" value="Fun_TF"/>
</dbReference>
<protein>
    <submittedName>
        <fullName evidence="4">C6 finger domain protein</fullName>
    </submittedName>
</protein>
<keyword evidence="2" id="KW-0539">Nucleus</keyword>
<dbReference type="PANTHER" id="PTHR37534">
    <property type="entry name" value="TRANSCRIPTIONAL ACTIVATOR PROTEIN UGA3"/>
    <property type="match status" value="1"/>
</dbReference>
<name>A0A9P4Z3A5_9HYPO</name>
<organism evidence="4 5">
    <name type="scientific">Geosmithia morbida</name>
    <dbReference type="NCBI Taxonomy" id="1094350"/>
    <lineage>
        <taxon>Eukaryota</taxon>
        <taxon>Fungi</taxon>
        <taxon>Dikarya</taxon>
        <taxon>Ascomycota</taxon>
        <taxon>Pezizomycotina</taxon>
        <taxon>Sordariomycetes</taxon>
        <taxon>Hypocreomycetidae</taxon>
        <taxon>Hypocreales</taxon>
        <taxon>Bionectriaceae</taxon>
        <taxon>Geosmithia</taxon>
    </lineage>
</organism>
<dbReference type="EMBL" id="JAANYQ010000001">
    <property type="protein sequence ID" value="KAF4126731.1"/>
    <property type="molecule type" value="Genomic_DNA"/>
</dbReference>
<dbReference type="GeneID" id="55966698"/>
<feature type="compositionally biased region" description="Polar residues" evidence="3">
    <location>
        <begin position="149"/>
        <end position="163"/>
    </location>
</feature>
<dbReference type="GO" id="GO:0003700">
    <property type="term" value="F:DNA-binding transcription factor activity"/>
    <property type="evidence" value="ECO:0007669"/>
    <property type="project" value="TreeGrafter"/>
</dbReference>
<dbReference type="GO" id="GO:0000976">
    <property type="term" value="F:transcription cis-regulatory region binding"/>
    <property type="evidence" value="ECO:0007669"/>
    <property type="project" value="TreeGrafter"/>
</dbReference>
<evidence type="ECO:0000313" key="5">
    <source>
        <dbReference type="Proteomes" id="UP000749293"/>
    </source>
</evidence>
<dbReference type="Proteomes" id="UP000749293">
    <property type="component" value="Unassembled WGS sequence"/>
</dbReference>
<gene>
    <name evidence="4" type="ORF">GMORB2_0468</name>
</gene>
<feature type="compositionally biased region" description="Low complexity" evidence="3">
    <location>
        <begin position="178"/>
        <end position="188"/>
    </location>
</feature>
<evidence type="ECO:0000256" key="2">
    <source>
        <dbReference type="ARBA" id="ARBA00023242"/>
    </source>
</evidence>